<keyword evidence="1" id="KW-0175">Coiled coil</keyword>
<evidence type="ECO:0000313" key="4">
    <source>
        <dbReference type="Proteomes" id="UP000663880"/>
    </source>
</evidence>
<keyword evidence="4" id="KW-1185">Reference proteome</keyword>
<sequence length="227" mass="24943">MRRAKGLVFSSSSDSDDDVGIVECSGERKRAHTKSPVGNNKETCSPPAKGKPKKAASHVVGLEEAEGELRRQNACSRLAERIVRSSGEEELDDVILLGIPEIKERTAVRVRRIFEIAAKSGNLKGEFVRDLKVAAKEVNEIVEDLAERCLGGDEGRRLLRDNVRLRAQVKDLGLELAALRREFNERTAHLAQTKGHPVSVEGPSTPDALRQMMEGLLDGVKESLMGR</sequence>
<protein>
    <submittedName>
        <fullName evidence="3">Uncharacterized protein</fullName>
    </submittedName>
</protein>
<gene>
    <name evidence="3" type="ORF">PMACD_LOCUS13078</name>
</gene>
<feature type="region of interest" description="Disordered" evidence="2">
    <location>
        <begin position="1"/>
        <end position="54"/>
    </location>
</feature>
<feature type="coiled-coil region" evidence="1">
    <location>
        <begin position="128"/>
        <end position="182"/>
    </location>
</feature>
<evidence type="ECO:0000256" key="1">
    <source>
        <dbReference type="SAM" id="Coils"/>
    </source>
</evidence>
<reference evidence="3" key="1">
    <citation type="submission" date="2021-02" db="EMBL/GenBank/DDBJ databases">
        <authorList>
            <person name="Steward A R."/>
        </authorList>
    </citation>
    <scope>NUCLEOTIDE SEQUENCE</scope>
</reference>
<evidence type="ECO:0000313" key="3">
    <source>
        <dbReference type="EMBL" id="CAF4921582.1"/>
    </source>
</evidence>
<organism evidence="3 4">
    <name type="scientific">Pieris macdunnoughi</name>
    <dbReference type="NCBI Taxonomy" id="345717"/>
    <lineage>
        <taxon>Eukaryota</taxon>
        <taxon>Metazoa</taxon>
        <taxon>Ecdysozoa</taxon>
        <taxon>Arthropoda</taxon>
        <taxon>Hexapoda</taxon>
        <taxon>Insecta</taxon>
        <taxon>Pterygota</taxon>
        <taxon>Neoptera</taxon>
        <taxon>Endopterygota</taxon>
        <taxon>Lepidoptera</taxon>
        <taxon>Glossata</taxon>
        <taxon>Ditrysia</taxon>
        <taxon>Papilionoidea</taxon>
        <taxon>Pieridae</taxon>
        <taxon>Pierinae</taxon>
        <taxon>Pieris</taxon>
    </lineage>
</organism>
<evidence type="ECO:0000256" key="2">
    <source>
        <dbReference type="SAM" id="MobiDB-lite"/>
    </source>
</evidence>
<dbReference type="AlphaFoldDB" id="A0A821WFI4"/>
<dbReference type="OrthoDB" id="6924009at2759"/>
<dbReference type="EMBL" id="CAJOBZ010000058">
    <property type="protein sequence ID" value="CAF4921582.1"/>
    <property type="molecule type" value="Genomic_DNA"/>
</dbReference>
<proteinExistence type="predicted"/>
<accession>A0A821WFI4</accession>
<dbReference type="Proteomes" id="UP000663880">
    <property type="component" value="Unassembled WGS sequence"/>
</dbReference>
<comment type="caution">
    <text evidence="3">The sequence shown here is derived from an EMBL/GenBank/DDBJ whole genome shotgun (WGS) entry which is preliminary data.</text>
</comment>
<name>A0A821WFI4_9NEOP</name>